<feature type="chain" id="PRO_5007285616" evidence="1">
    <location>
        <begin position="20"/>
        <end position="94"/>
    </location>
</feature>
<evidence type="ECO:0000256" key="1">
    <source>
        <dbReference type="SAM" id="SignalP"/>
    </source>
</evidence>
<protein>
    <submittedName>
        <fullName evidence="3">TIL domain containing protein</fullName>
    </submittedName>
</protein>
<feature type="domain" description="TIL" evidence="2">
    <location>
        <begin position="46"/>
        <end position="94"/>
    </location>
</feature>
<sequence length="94" mass="10415">MAKLLVAALVLVTVDAVLSAPSWWEPSSCGSDEVYKTAGPCDPVEDVCPATRPTMHMPGPYRRPCTHQLIFGCFCRKGLYRRESDRKCVPVDQC</sequence>
<dbReference type="InterPro" id="IPR002919">
    <property type="entry name" value="TIL_dom"/>
</dbReference>
<evidence type="ECO:0000313" key="3">
    <source>
        <dbReference type="EMBL" id="JAP81219.1"/>
    </source>
</evidence>
<feature type="signal peptide" evidence="1">
    <location>
        <begin position="1"/>
        <end position="19"/>
    </location>
</feature>
<accession>A0A131YPP9</accession>
<evidence type="ECO:0000259" key="2">
    <source>
        <dbReference type="Pfam" id="PF01826"/>
    </source>
</evidence>
<dbReference type="InterPro" id="IPR036084">
    <property type="entry name" value="Ser_inhib-like_sf"/>
</dbReference>
<dbReference type="AlphaFoldDB" id="A0A131YPP9"/>
<reference evidence="3" key="1">
    <citation type="journal article" date="2016" name="Ticks Tick Borne Dis.">
        <title>De novo assembly and annotation of the salivary gland transcriptome of Rhipicephalus appendiculatus male and female ticks during blood feeding.</title>
        <authorList>
            <person name="de Castro M.H."/>
            <person name="de Klerk D."/>
            <person name="Pienaar R."/>
            <person name="Latif A.A."/>
            <person name="Rees D.J."/>
            <person name="Mans B.J."/>
        </authorList>
    </citation>
    <scope>NUCLEOTIDE SEQUENCE</scope>
    <source>
        <tissue evidence="3">Salivary glands</tissue>
    </source>
</reference>
<proteinExistence type="predicted"/>
<dbReference type="SUPFAM" id="SSF57567">
    <property type="entry name" value="Serine protease inhibitors"/>
    <property type="match status" value="1"/>
</dbReference>
<keyword evidence="1" id="KW-0732">Signal</keyword>
<name>A0A131YPP9_RHIAP</name>
<dbReference type="CDD" id="cd19941">
    <property type="entry name" value="TIL"/>
    <property type="match status" value="1"/>
</dbReference>
<dbReference type="Pfam" id="PF01826">
    <property type="entry name" value="TIL"/>
    <property type="match status" value="1"/>
</dbReference>
<organism evidence="3">
    <name type="scientific">Rhipicephalus appendiculatus</name>
    <name type="common">Brown ear tick</name>
    <dbReference type="NCBI Taxonomy" id="34631"/>
    <lineage>
        <taxon>Eukaryota</taxon>
        <taxon>Metazoa</taxon>
        <taxon>Ecdysozoa</taxon>
        <taxon>Arthropoda</taxon>
        <taxon>Chelicerata</taxon>
        <taxon>Arachnida</taxon>
        <taxon>Acari</taxon>
        <taxon>Parasitiformes</taxon>
        <taxon>Ixodida</taxon>
        <taxon>Ixodoidea</taxon>
        <taxon>Ixodidae</taxon>
        <taxon>Rhipicephalinae</taxon>
        <taxon>Rhipicephalus</taxon>
        <taxon>Rhipicephalus</taxon>
    </lineage>
</organism>
<dbReference type="Gene3D" id="2.10.25.10">
    <property type="entry name" value="Laminin"/>
    <property type="match status" value="1"/>
</dbReference>
<dbReference type="EMBL" id="GEDV01007338">
    <property type="protein sequence ID" value="JAP81219.1"/>
    <property type="molecule type" value="Transcribed_RNA"/>
</dbReference>